<evidence type="ECO:0000313" key="2">
    <source>
        <dbReference type="EMBL" id="MED6143446.1"/>
    </source>
</evidence>
<reference evidence="2 3" key="1">
    <citation type="journal article" date="2023" name="Plants (Basel)">
        <title>Bridging the Gap: Combining Genomics and Transcriptomics Approaches to Understand Stylosanthes scabra, an Orphan Legume from the Brazilian Caatinga.</title>
        <authorList>
            <person name="Ferreira-Neto J.R.C."/>
            <person name="da Silva M.D."/>
            <person name="Binneck E."/>
            <person name="de Melo N.F."/>
            <person name="da Silva R.H."/>
            <person name="de Melo A.L.T.M."/>
            <person name="Pandolfi V."/>
            <person name="Bustamante F.O."/>
            <person name="Brasileiro-Vidal A.C."/>
            <person name="Benko-Iseppon A.M."/>
        </authorList>
    </citation>
    <scope>NUCLEOTIDE SEQUENCE [LARGE SCALE GENOMIC DNA]</scope>
    <source>
        <tissue evidence="2">Leaves</tissue>
    </source>
</reference>
<keyword evidence="3" id="KW-1185">Reference proteome</keyword>
<dbReference type="Proteomes" id="UP001341840">
    <property type="component" value="Unassembled WGS sequence"/>
</dbReference>
<evidence type="ECO:0000313" key="3">
    <source>
        <dbReference type="Proteomes" id="UP001341840"/>
    </source>
</evidence>
<dbReference type="InterPro" id="IPR012340">
    <property type="entry name" value="NA-bd_OB-fold"/>
</dbReference>
<dbReference type="Gene3D" id="2.40.50.140">
    <property type="entry name" value="Nucleic acid-binding proteins"/>
    <property type="match status" value="1"/>
</dbReference>
<organism evidence="2 3">
    <name type="scientific">Stylosanthes scabra</name>
    <dbReference type="NCBI Taxonomy" id="79078"/>
    <lineage>
        <taxon>Eukaryota</taxon>
        <taxon>Viridiplantae</taxon>
        <taxon>Streptophyta</taxon>
        <taxon>Embryophyta</taxon>
        <taxon>Tracheophyta</taxon>
        <taxon>Spermatophyta</taxon>
        <taxon>Magnoliopsida</taxon>
        <taxon>eudicotyledons</taxon>
        <taxon>Gunneridae</taxon>
        <taxon>Pentapetalae</taxon>
        <taxon>rosids</taxon>
        <taxon>fabids</taxon>
        <taxon>Fabales</taxon>
        <taxon>Fabaceae</taxon>
        <taxon>Papilionoideae</taxon>
        <taxon>50 kb inversion clade</taxon>
        <taxon>dalbergioids sensu lato</taxon>
        <taxon>Dalbergieae</taxon>
        <taxon>Pterocarpus clade</taxon>
        <taxon>Stylosanthes</taxon>
    </lineage>
</organism>
<proteinExistence type="predicted"/>
<dbReference type="EMBL" id="JASCZI010090634">
    <property type="protein sequence ID" value="MED6143446.1"/>
    <property type="molecule type" value="Genomic_DNA"/>
</dbReference>
<accession>A0ABU6T420</accession>
<feature type="region of interest" description="Disordered" evidence="1">
    <location>
        <begin position="268"/>
        <end position="292"/>
    </location>
</feature>
<evidence type="ECO:0000256" key="1">
    <source>
        <dbReference type="SAM" id="MobiDB-lite"/>
    </source>
</evidence>
<protein>
    <submittedName>
        <fullName evidence="2">Uncharacterized protein</fullName>
    </submittedName>
</protein>
<dbReference type="CDD" id="cd04481">
    <property type="entry name" value="RPA1_DBD_B_like"/>
    <property type="match status" value="1"/>
</dbReference>
<sequence>MLRSFGLWPAGVAKRVACPALASPRFGRARRTENASWVQNPSPPRPMAGWWAPGGLKQRQTIYEMTLKNVSTSTLPMHIALPPWLHRSIVKLRVSSLHRVPSMHQLKLDHDAGVGLSMSMSYVVGGANEDESERAVSATQPEPFAIWFTVELYVGREDSRDMLSKAGKELKRMNRINCQLFDKHADWILPHLDESREEPLIVVLHYFKVICWNGKTSLQSNFHLSKVHINPDLEEVFRDRTTRVLLDILVAPCDTFLKRSRHRPQGIYKGLSKLQRRKSPPRAGASKALYNRNQLRTRRTSSRLYGN</sequence>
<comment type="caution">
    <text evidence="2">The sequence shown here is derived from an EMBL/GenBank/DDBJ whole genome shotgun (WGS) entry which is preliminary data.</text>
</comment>
<name>A0ABU6T420_9FABA</name>
<gene>
    <name evidence="2" type="ORF">PIB30_006398</name>
</gene>